<feature type="domain" description="HTH araC/xylS-type" evidence="4">
    <location>
        <begin position="160"/>
        <end position="258"/>
    </location>
</feature>
<dbReference type="GO" id="GO:0003700">
    <property type="term" value="F:DNA-binding transcription factor activity"/>
    <property type="evidence" value="ECO:0007669"/>
    <property type="project" value="InterPro"/>
</dbReference>
<dbReference type="SMART" id="SM00342">
    <property type="entry name" value="HTH_ARAC"/>
    <property type="match status" value="1"/>
</dbReference>
<dbReference type="InterPro" id="IPR009057">
    <property type="entry name" value="Homeodomain-like_sf"/>
</dbReference>
<organism evidence="5 6">
    <name type="scientific">Paenibacillus lycopersici</name>
    <dbReference type="NCBI Taxonomy" id="2704462"/>
    <lineage>
        <taxon>Bacteria</taxon>
        <taxon>Bacillati</taxon>
        <taxon>Bacillota</taxon>
        <taxon>Bacilli</taxon>
        <taxon>Bacillales</taxon>
        <taxon>Paenibacillaceae</taxon>
        <taxon>Paenibacillus</taxon>
    </lineage>
</organism>
<dbReference type="Pfam" id="PF12833">
    <property type="entry name" value="HTH_18"/>
    <property type="match status" value="1"/>
</dbReference>
<dbReference type="InterPro" id="IPR050204">
    <property type="entry name" value="AraC_XylS_family_regulators"/>
</dbReference>
<evidence type="ECO:0000313" key="5">
    <source>
        <dbReference type="EMBL" id="QHT59050.1"/>
    </source>
</evidence>
<evidence type="ECO:0000256" key="3">
    <source>
        <dbReference type="ARBA" id="ARBA00023163"/>
    </source>
</evidence>
<proteinExistence type="predicted"/>
<keyword evidence="3" id="KW-0804">Transcription</keyword>
<dbReference type="InterPro" id="IPR018060">
    <property type="entry name" value="HTH_AraC"/>
</dbReference>
<gene>
    <name evidence="5" type="ORF">GXP70_03110</name>
</gene>
<protein>
    <submittedName>
        <fullName evidence="5">Helix-turn-helix transcriptional regulator</fullName>
    </submittedName>
</protein>
<sequence>MQELAAAPFPGETEWVYWQRKEAFLLAEDTYARWVMFAVESGRFRYRIQDEEGTAAAGDVVVCPPGARFEREVVEPLSFAFVAFSLRADDPVPLPQGRVRIGDTARLQQNLERLKPAPPHDAAAQHAYGAHYAADIWLQCMQECNRRKETSAAPADAAMDAAAAWLREHVDARSAVSEAAARCGLTPVQFTRRFQRVFGMPPQPFMLSLRMAEARKLLVSTDWTLDRIALACGYENGFSLSRSFVRLTGIRPSSYRALHRL</sequence>
<dbReference type="GO" id="GO:0043565">
    <property type="term" value="F:sequence-specific DNA binding"/>
    <property type="evidence" value="ECO:0007669"/>
    <property type="project" value="InterPro"/>
</dbReference>
<dbReference type="InterPro" id="IPR011051">
    <property type="entry name" value="RmlC_Cupin_sf"/>
</dbReference>
<name>A0A6C0FXX5_9BACL</name>
<dbReference type="RefSeq" id="WP_162355118.1">
    <property type="nucleotide sequence ID" value="NZ_CP048209.1"/>
</dbReference>
<evidence type="ECO:0000256" key="2">
    <source>
        <dbReference type="ARBA" id="ARBA00023125"/>
    </source>
</evidence>
<dbReference type="PROSITE" id="PS01124">
    <property type="entry name" value="HTH_ARAC_FAMILY_2"/>
    <property type="match status" value="1"/>
</dbReference>
<evidence type="ECO:0000256" key="1">
    <source>
        <dbReference type="ARBA" id="ARBA00023015"/>
    </source>
</evidence>
<evidence type="ECO:0000313" key="6">
    <source>
        <dbReference type="Proteomes" id="UP000476064"/>
    </source>
</evidence>
<dbReference type="SUPFAM" id="SSF51182">
    <property type="entry name" value="RmlC-like cupins"/>
    <property type="match status" value="1"/>
</dbReference>
<keyword evidence="6" id="KW-1185">Reference proteome</keyword>
<evidence type="ECO:0000259" key="4">
    <source>
        <dbReference type="PROSITE" id="PS01124"/>
    </source>
</evidence>
<keyword evidence="1" id="KW-0805">Transcription regulation</keyword>
<dbReference type="PANTHER" id="PTHR46796">
    <property type="entry name" value="HTH-TYPE TRANSCRIPTIONAL ACTIVATOR RHAS-RELATED"/>
    <property type="match status" value="1"/>
</dbReference>
<accession>A0A6C0FXX5</accession>
<dbReference type="Proteomes" id="UP000476064">
    <property type="component" value="Chromosome"/>
</dbReference>
<dbReference type="AlphaFoldDB" id="A0A6C0FXX5"/>
<dbReference type="EMBL" id="CP048209">
    <property type="protein sequence ID" value="QHT59050.1"/>
    <property type="molecule type" value="Genomic_DNA"/>
</dbReference>
<dbReference type="KEGG" id="plyc:GXP70_03110"/>
<dbReference type="SUPFAM" id="SSF46689">
    <property type="entry name" value="Homeodomain-like"/>
    <property type="match status" value="2"/>
</dbReference>
<reference evidence="5 6" key="1">
    <citation type="submission" date="2020-01" db="EMBL/GenBank/DDBJ databases">
        <title>Paenibacillus sp. nov., isolated from tomato rhizosphere.</title>
        <authorList>
            <person name="Weon H.-Y."/>
            <person name="Lee S.A."/>
        </authorList>
    </citation>
    <scope>NUCLEOTIDE SEQUENCE [LARGE SCALE GENOMIC DNA]</scope>
    <source>
        <strain evidence="5 6">12200R-189</strain>
    </source>
</reference>
<dbReference type="Gene3D" id="1.10.10.60">
    <property type="entry name" value="Homeodomain-like"/>
    <property type="match status" value="2"/>
</dbReference>
<keyword evidence="2" id="KW-0238">DNA-binding</keyword>